<dbReference type="RefSeq" id="WP_188596259.1">
    <property type="nucleotide sequence ID" value="NZ_BMNL01000002.1"/>
</dbReference>
<protein>
    <submittedName>
        <fullName evidence="3">6-phospho-3-hexuloisomerase</fullName>
    </submittedName>
</protein>
<feature type="domain" description="SIS" evidence="2">
    <location>
        <begin position="41"/>
        <end position="193"/>
    </location>
</feature>
<dbReference type="PROSITE" id="PS51464">
    <property type="entry name" value="SIS"/>
    <property type="match status" value="1"/>
</dbReference>
<dbReference type="InterPro" id="IPR001347">
    <property type="entry name" value="SIS_dom"/>
</dbReference>
<dbReference type="SUPFAM" id="SSF53697">
    <property type="entry name" value="SIS domain"/>
    <property type="match status" value="1"/>
</dbReference>
<organism evidence="3 4">
    <name type="scientific">Thermocladium modestius</name>
    <dbReference type="NCBI Taxonomy" id="62609"/>
    <lineage>
        <taxon>Archaea</taxon>
        <taxon>Thermoproteota</taxon>
        <taxon>Thermoprotei</taxon>
        <taxon>Thermoproteales</taxon>
        <taxon>Thermoproteaceae</taxon>
        <taxon>Thermocladium</taxon>
    </lineage>
</organism>
<sequence length="208" mass="22727">MSQKEALPKYFLEAYKEISGFIETVLDKLKPEEVNNFIDELIEAYVSNHKVVVVGMGRSGLVARGFAMRLMHLGFRSYVLGETITPSIGEGDIVVAISGSGTTSLVIEAAAAAKKMKSTIIAITSYSDSPLAKTADSLVVVPGRTKVSRVDDYFARQILGLHEPLAPLGTLFEDTTMVFLDSVVAELMKRLNKTEEDMEKMHANVEVP</sequence>
<dbReference type="Pfam" id="PF01380">
    <property type="entry name" value="SIS"/>
    <property type="match status" value="1"/>
</dbReference>
<dbReference type="NCBIfam" id="TIGR03127">
    <property type="entry name" value="RuMP_HxlB"/>
    <property type="match status" value="1"/>
</dbReference>
<evidence type="ECO:0000313" key="4">
    <source>
        <dbReference type="Proteomes" id="UP000610960"/>
    </source>
</evidence>
<dbReference type="EMBL" id="BMNL01000002">
    <property type="protein sequence ID" value="GGP20597.1"/>
    <property type="molecule type" value="Genomic_DNA"/>
</dbReference>
<dbReference type="PANTHER" id="PTHR43443">
    <property type="entry name" value="3-HEXULOSE-6-PHOSPHATE ISOMERASE"/>
    <property type="match status" value="1"/>
</dbReference>
<dbReference type="GO" id="GO:1901135">
    <property type="term" value="P:carbohydrate derivative metabolic process"/>
    <property type="evidence" value="ECO:0007669"/>
    <property type="project" value="InterPro"/>
</dbReference>
<keyword evidence="4" id="KW-1185">Reference proteome</keyword>
<evidence type="ECO:0000259" key="2">
    <source>
        <dbReference type="PROSITE" id="PS51464"/>
    </source>
</evidence>
<gene>
    <name evidence="3" type="ORF">GCM10007981_09320</name>
</gene>
<comment type="caution">
    <text evidence="3">The sequence shown here is derived from an EMBL/GenBank/DDBJ whole genome shotgun (WGS) entry which is preliminary data.</text>
</comment>
<dbReference type="Gene3D" id="3.40.50.10490">
    <property type="entry name" value="Glucose-6-phosphate isomerase like protein, domain 1"/>
    <property type="match status" value="1"/>
</dbReference>
<reference evidence="3" key="1">
    <citation type="journal article" date="2014" name="Int. J. Syst. Evol. Microbiol.">
        <title>Complete genome sequence of Corynebacterium casei LMG S-19264T (=DSM 44701T), isolated from a smear-ripened cheese.</title>
        <authorList>
            <consortium name="US DOE Joint Genome Institute (JGI-PGF)"/>
            <person name="Walter F."/>
            <person name="Albersmeier A."/>
            <person name="Kalinowski J."/>
            <person name="Ruckert C."/>
        </authorList>
    </citation>
    <scope>NUCLEOTIDE SEQUENCE</scope>
    <source>
        <strain evidence="3">JCM 10088</strain>
    </source>
</reference>
<dbReference type="InterPro" id="IPR017552">
    <property type="entry name" value="PHI/rmpB"/>
</dbReference>
<comment type="similarity">
    <text evidence="1">Belongs to the SIS family. PHI subfamily.</text>
</comment>
<keyword evidence="3" id="KW-0413">Isomerase</keyword>
<name>A0A830GT55_9CREN</name>
<dbReference type="AlphaFoldDB" id="A0A830GT55"/>
<dbReference type="PANTHER" id="PTHR43443:SF1">
    <property type="entry name" value="3-HEXULOSE-6-PHOSPHATE ISOMERASE"/>
    <property type="match status" value="1"/>
</dbReference>
<proteinExistence type="inferred from homology"/>
<evidence type="ECO:0000256" key="1">
    <source>
        <dbReference type="ARBA" id="ARBA00009235"/>
    </source>
</evidence>
<reference evidence="3" key="2">
    <citation type="submission" date="2020-09" db="EMBL/GenBank/DDBJ databases">
        <authorList>
            <person name="Sun Q."/>
            <person name="Ohkuma M."/>
        </authorList>
    </citation>
    <scope>NUCLEOTIDE SEQUENCE</scope>
    <source>
        <strain evidence="3">JCM 10088</strain>
    </source>
</reference>
<dbReference type="Proteomes" id="UP000610960">
    <property type="component" value="Unassembled WGS sequence"/>
</dbReference>
<accession>A0A830GT55</accession>
<evidence type="ECO:0000313" key="3">
    <source>
        <dbReference type="EMBL" id="GGP20597.1"/>
    </source>
</evidence>
<dbReference type="GO" id="GO:0016853">
    <property type="term" value="F:isomerase activity"/>
    <property type="evidence" value="ECO:0007669"/>
    <property type="project" value="UniProtKB-KW"/>
</dbReference>
<dbReference type="InterPro" id="IPR046348">
    <property type="entry name" value="SIS_dom_sf"/>
</dbReference>
<dbReference type="GO" id="GO:0097367">
    <property type="term" value="F:carbohydrate derivative binding"/>
    <property type="evidence" value="ECO:0007669"/>
    <property type="project" value="InterPro"/>
</dbReference>
<dbReference type="CDD" id="cd05005">
    <property type="entry name" value="SIS_PHI"/>
    <property type="match status" value="1"/>
</dbReference>
<dbReference type="OrthoDB" id="350569at2157"/>